<dbReference type="Proteomes" id="UP000284822">
    <property type="component" value="Unassembled WGS sequence"/>
</dbReference>
<sequence>MPALFLARHYAEICLKNEIINISIATGTPFIIGESKNHSLKKLNEKFKKLLDDNDLNILNSNFFEIIDCINELTPKSDEYRYNLNKKGKYNLPVDHVYNNHAPRLINLIVLGQYINSLYVYLSSLQLILNNSDDSILCATFFLNLV</sequence>
<evidence type="ECO:0000313" key="2">
    <source>
        <dbReference type="Proteomes" id="UP000284822"/>
    </source>
</evidence>
<dbReference type="RefSeq" id="WP_118911080.1">
    <property type="nucleotide sequence ID" value="NZ_QOCS01000020.1"/>
</dbReference>
<protein>
    <submittedName>
        <fullName evidence="1">Uncharacterized protein</fullName>
    </submittedName>
</protein>
<dbReference type="EMBL" id="QOCS01000020">
    <property type="protein sequence ID" value="RHW45417.1"/>
    <property type="molecule type" value="Genomic_DNA"/>
</dbReference>
<evidence type="ECO:0000313" key="1">
    <source>
        <dbReference type="EMBL" id="RHW45417.1"/>
    </source>
</evidence>
<name>A0A3R6XRD4_9LACO</name>
<comment type="caution">
    <text evidence="1">The sequence shown here is derived from an EMBL/GenBank/DDBJ whole genome shotgun (WGS) entry which is preliminary data.</text>
</comment>
<dbReference type="AlphaFoldDB" id="A0A3R6XRD4"/>
<organism evidence="1 2">
    <name type="scientific">Bombilactobacillus bombi</name>
    <dbReference type="NCBI Taxonomy" id="1303590"/>
    <lineage>
        <taxon>Bacteria</taxon>
        <taxon>Bacillati</taxon>
        <taxon>Bacillota</taxon>
        <taxon>Bacilli</taxon>
        <taxon>Lactobacillales</taxon>
        <taxon>Lactobacillaceae</taxon>
        <taxon>Bombilactobacillus</taxon>
    </lineage>
</organism>
<reference evidence="1 2" key="1">
    <citation type="submission" date="2018-07" db="EMBL/GenBank/DDBJ databases">
        <title>Genome sequences of six Lactobacillus spp. isolated from bumble bee guts.</title>
        <authorList>
            <person name="Motta E.V.S."/>
            <person name="Moran N.A."/>
        </authorList>
    </citation>
    <scope>NUCLEOTIDE SEQUENCE [LARGE SCALE GENOMIC DNA]</scope>
    <source>
        <strain evidence="1 2">LV-8.1</strain>
    </source>
</reference>
<proteinExistence type="predicted"/>
<gene>
    <name evidence="1" type="ORF">DS832_07790</name>
</gene>
<accession>A0A3R6XRD4</accession>